<feature type="domain" description="TonB-dependent receptor plug" evidence="11">
    <location>
        <begin position="112"/>
        <end position="215"/>
    </location>
</feature>
<keyword evidence="13" id="KW-1185">Reference proteome</keyword>
<dbReference type="Pfam" id="PF13715">
    <property type="entry name" value="CarbopepD_reg_2"/>
    <property type="match status" value="1"/>
</dbReference>
<evidence type="ECO:0000256" key="2">
    <source>
        <dbReference type="ARBA" id="ARBA00022448"/>
    </source>
</evidence>
<dbReference type="Pfam" id="PF00593">
    <property type="entry name" value="TonB_dep_Rec_b-barrel"/>
    <property type="match status" value="1"/>
</dbReference>
<keyword evidence="5 9" id="KW-0798">TonB box</keyword>
<keyword evidence="7 8" id="KW-0998">Cell outer membrane</keyword>
<evidence type="ECO:0000259" key="10">
    <source>
        <dbReference type="Pfam" id="PF00593"/>
    </source>
</evidence>
<evidence type="ECO:0000259" key="11">
    <source>
        <dbReference type="Pfam" id="PF07715"/>
    </source>
</evidence>
<keyword evidence="12" id="KW-0675">Receptor</keyword>
<dbReference type="SUPFAM" id="SSF56935">
    <property type="entry name" value="Porins"/>
    <property type="match status" value="1"/>
</dbReference>
<evidence type="ECO:0000256" key="4">
    <source>
        <dbReference type="ARBA" id="ARBA00022692"/>
    </source>
</evidence>
<feature type="domain" description="TonB-dependent receptor-like beta-barrel" evidence="10">
    <location>
        <begin position="298"/>
        <end position="697"/>
    </location>
</feature>
<dbReference type="Proteomes" id="UP001549773">
    <property type="component" value="Unassembled WGS sequence"/>
</dbReference>
<comment type="caution">
    <text evidence="12">The sequence shown here is derived from an EMBL/GenBank/DDBJ whole genome shotgun (WGS) entry which is preliminary data.</text>
</comment>
<protein>
    <submittedName>
        <fullName evidence="12">TonB-dependent receptor</fullName>
    </submittedName>
</protein>
<dbReference type="Pfam" id="PF07715">
    <property type="entry name" value="Plug"/>
    <property type="match status" value="1"/>
</dbReference>
<dbReference type="SUPFAM" id="SSF49464">
    <property type="entry name" value="Carboxypeptidase regulatory domain-like"/>
    <property type="match status" value="1"/>
</dbReference>
<sequence length="741" mass="83264">MKPFILILMLFVGQMMLGQVASGKLLDENKDAIEGAYIFNHIRDKHTHTNELGSFKLRDTYVGDTLIIGALGFEKLQYILETKDMDKPLLLVLKEDLYQLEEVIIRPNVNGINVVAEIDLKTAPVKSSQDLLQKVPGLVIGQHAGGGKAEQLFLRGFDIDHGTDVAIAVDGMPVNMVSHAHGQGYADLHFVIPETLDNIDFGKGPYYADHGNFGTAAYVDFGTKQRLKKNTVQYEYGEYGWNRTLGMFNLLNDDTNAAYVATELIQFDGPFESPQNFSRLNIFGKYTSRLSDNGLFSLSASHFTSTWDASGQIPQRAVDNGSISRFGAIDDTEGGSTERTNFNVSLKKVVDEDTFIKANAFYSNYKFLLFSNFTFFLEDSINGDQIKQQEERDVFGLYTELNKNLDFMDIPVQLKVGAGFRTDDIQDNELSRTLNRKTTLENIQLGDVRETNVFGYANLEFKWKKWMVAPGLRVDDFSFNYVDALRQEYQNQSVNKTKVSPKLNIAYTHSSDLQFFLKSGIGFHSNDTRVVVAQEGNDILPAAYGTDLGTIWRPTNKLLVNAAAWYLYLEQEFVYVGDAGIVEPSGKSERFGLDVGLRYQFTDWLFLNTDATYTHARSIEAPRGMDYIPLAPDFTLVSGLSVVNLGRLSGGLRFRYLDDRPANEDNSIIAKGYAVTDINANYLLSKNLSLGLSIENLFNTEWNETQFATESRLENENTSVEEIHFTPGTPFFIKGSLSYTF</sequence>
<evidence type="ECO:0000256" key="5">
    <source>
        <dbReference type="ARBA" id="ARBA00023077"/>
    </source>
</evidence>
<dbReference type="InterPro" id="IPR037066">
    <property type="entry name" value="Plug_dom_sf"/>
</dbReference>
<keyword evidence="3 8" id="KW-1134">Transmembrane beta strand</keyword>
<dbReference type="EMBL" id="JBEWYP010000001">
    <property type="protein sequence ID" value="MET7027859.1"/>
    <property type="molecule type" value="Genomic_DNA"/>
</dbReference>
<dbReference type="Gene3D" id="2.170.130.10">
    <property type="entry name" value="TonB-dependent receptor, plug domain"/>
    <property type="match status" value="1"/>
</dbReference>
<name>A0ABV2TRG4_9FLAO</name>
<comment type="similarity">
    <text evidence="8 9">Belongs to the TonB-dependent receptor family.</text>
</comment>
<comment type="subcellular location">
    <subcellularLocation>
        <location evidence="1 8">Cell outer membrane</location>
        <topology evidence="1 8">Multi-pass membrane protein</topology>
    </subcellularLocation>
</comment>
<evidence type="ECO:0000256" key="6">
    <source>
        <dbReference type="ARBA" id="ARBA00023136"/>
    </source>
</evidence>
<proteinExistence type="inferred from homology"/>
<dbReference type="InterPro" id="IPR008969">
    <property type="entry name" value="CarboxyPept-like_regulatory"/>
</dbReference>
<evidence type="ECO:0000256" key="3">
    <source>
        <dbReference type="ARBA" id="ARBA00022452"/>
    </source>
</evidence>
<keyword evidence="4 8" id="KW-0812">Transmembrane</keyword>
<accession>A0ABV2TRG4</accession>
<evidence type="ECO:0000256" key="7">
    <source>
        <dbReference type="ARBA" id="ARBA00023237"/>
    </source>
</evidence>
<dbReference type="PROSITE" id="PS52016">
    <property type="entry name" value="TONB_DEPENDENT_REC_3"/>
    <property type="match status" value="1"/>
</dbReference>
<evidence type="ECO:0000256" key="8">
    <source>
        <dbReference type="PROSITE-ProRule" id="PRU01360"/>
    </source>
</evidence>
<keyword evidence="6 8" id="KW-0472">Membrane</keyword>
<evidence type="ECO:0000256" key="9">
    <source>
        <dbReference type="RuleBase" id="RU003357"/>
    </source>
</evidence>
<dbReference type="InterPro" id="IPR036942">
    <property type="entry name" value="Beta-barrel_TonB_sf"/>
</dbReference>
<evidence type="ECO:0000313" key="12">
    <source>
        <dbReference type="EMBL" id="MET7027859.1"/>
    </source>
</evidence>
<dbReference type="PANTHER" id="PTHR30069">
    <property type="entry name" value="TONB-DEPENDENT OUTER MEMBRANE RECEPTOR"/>
    <property type="match status" value="1"/>
</dbReference>
<evidence type="ECO:0000313" key="13">
    <source>
        <dbReference type="Proteomes" id="UP001549773"/>
    </source>
</evidence>
<dbReference type="PANTHER" id="PTHR30069:SF36">
    <property type="entry name" value="BLL6948 PROTEIN"/>
    <property type="match status" value="1"/>
</dbReference>
<evidence type="ECO:0000256" key="1">
    <source>
        <dbReference type="ARBA" id="ARBA00004571"/>
    </source>
</evidence>
<dbReference type="InterPro" id="IPR000531">
    <property type="entry name" value="Beta-barrel_TonB"/>
</dbReference>
<dbReference type="Gene3D" id="2.40.170.20">
    <property type="entry name" value="TonB-dependent receptor, beta-barrel domain"/>
    <property type="match status" value="1"/>
</dbReference>
<reference evidence="12 13" key="1">
    <citation type="submission" date="2024-07" db="EMBL/GenBank/DDBJ databases">
        <title>The genome sequence of type strain Sediminicola luteus GDMCC 1.2596T.</title>
        <authorList>
            <person name="Liu Y."/>
        </authorList>
    </citation>
    <scope>NUCLEOTIDE SEQUENCE [LARGE SCALE GENOMIC DNA]</scope>
    <source>
        <strain evidence="12 13">GDMCC 1.2596</strain>
    </source>
</reference>
<dbReference type="InterPro" id="IPR012910">
    <property type="entry name" value="Plug_dom"/>
</dbReference>
<dbReference type="InterPro" id="IPR039426">
    <property type="entry name" value="TonB-dep_rcpt-like"/>
</dbReference>
<organism evidence="12 13">
    <name type="scientific">Sediminicola luteus</name>
    <dbReference type="NCBI Taxonomy" id="319238"/>
    <lineage>
        <taxon>Bacteria</taxon>
        <taxon>Pseudomonadati</taxon>
        <taxon>Bacteroidota</taxon>
        <taxon>Flavobacteriia</taxon>
        <taxon>Flavobacteriales</taxon>
        <taxon>Flavobacteriaceae</taxon>
        <taxon>Sediminicola</taxon>
    </lineage>
</organism>
<keyword evidence="2 8" id="KW-0813">Transport</keyword>
<gene>
    <name evidence="12" type="ORF">ABXZ32_00540</name>
</gene>
<dbReference type="RefSeq" id="WP_354616742.1">
    <property type="nucleotide sequence ID" value="NZ_JBEWYP010000001.1"/>
</dbReference>